<proteinExistence type="predicted"/>
<dbReference type="EMBL" id="NPCC01000047">
    <property type="protein sequence ID" value="PAE86786.1"/>
    <property type="molecule type" value="Genomic_DNA"/>
</dbReference>
<feature type="transmembrane region" description="Helical" evidence="1">
    <location>
        <begin position="44"/>
        <end position="64"/>
    </location>
</feature>
<dbReference type="Proteomes" id="UP000216207">
    <property type="component" value="Unassembled WGS sequence"/>
</dbReference>
<keyword evidence="1" id="KW-0472">Membrane</keyword>
<evidence type="ECO:0008006" key="4">
    <source>
        <dbReference type="Google" id="ProtNLM"/>
    </source>
</evidence>
<evidence type="ECO:0000313" key="2">
    <source>
        <dbReference type="EMBL" id="PAE86786.1"/>
    </source>
</evidence>
<dbReference type="AlphaFoldDB" id="A0A268NTI0"/>
<name>A0A268NTI0_SHOCL</name>
<evidence type="ECO:0000313" key="3">
    <source>
        <dbReference type="Proteomes" id="UP000216207"/>
    </source>
</evidence>
<feature type="transmembrane region" description="Helical" evidence="1">
    <location>
        <begin position="161"/>
        <end position="181"/>
    </location>
</feature>
<feature type="transmembrane region" description="Helical" evidence="1">
    <location>
        <begin position="117"/>
        <end position="140"/>
    </location>
</feature>
<gene>
    <name evidence="2" type="ORF">CHH72_21620</name>
</gene>
<keyword evidence="1" id="KW-1133">Transmembrane helix</keyword>
<sequence>MFSVTALLRITAKDLYQSIVSVVAISLFVSLIMLPGILFLPWQLAIIFALFAGGPVWFGASRAVETMLQEEKGSMLLTFLKATKTHCIQGIAFACFFGIFVLIVASSWWLWVVEDTWFAFAIACFQTYFAGMVALSQLYTVPLVIKYGLKLPKAMLVSMKLLLANPLYTIAAFLQLILFTVLLSMTIVGHAFLLPGVAAVFVSRMTSGAISRSELVENGVFVQQQPNSH</sequence>
<dbReference type="RefSeq" id="WP_063608544.1">
    <property type="nucleotide sequence ID" value="NZ_BOQQ01000001.1"/>
</dbReference>
<keyword evidence="1" id="KW-0812">Transmembrane</keyword>
<feature type="transmembrane region" description="Helical" evidence="1">
    <location>
        <begin position="15"/>
        <end position="38"/>
    </location>
</feature>
<protein>
    <recommendedName>
        <fullName evidence="4">DUF624 domain-containing protein</fullName>
    </recommendedName>
</protein>
<feature type="transmembrane region" description="Helical" evidence="1">
    <location>
        <begin position="187"/>
        <end position="203"/>
    </location>
</feature>
<evidence type="ECO:0000256" key="1">
    <source>
        <dbReference type="SAM" id="Phobius"/>
    </source>
</evidence>
<feature type="transmembrane region" description="Helical" evidence="1">
    <location>
        <begin position="85"/>
        <end position="111"/>
    </location>
</feature>
<organism evidence="2 3">
    <name type="scientific">Shouchella clausii</name>
    <name type="common">Alkalihalobacillus clausii</name>
    <dbReference type="NCBI Taxonomy" id="79880"/>
    <lineage>
        <taxon>Bacteria</taxon>
        <taxon>Bacillati</taxon>
        <taxon>Bacillota</taxon>
        <taxon>Bacilli</taxon>
        <taxon>Bacillales</taxon>
        <taxon>Bacillaceae</taxon>
        <taxon>Shouchella</taxon>
    </lineage>
</organism>
<accession>A0A268NTI0</accession>
<reference evidence="2 3" key="1">
    <citation type="submission" date="2017-07" db="EMBL/GenBank/DDBJ databases">
        <title>Isolation and whole genome analysis of endospore-forming bacteria from heroin.</title>
        <authorList>
            <person name="Kalinowski J."/>
            <person name="Ahrens B."/>
            <person name="Al-Dilaimi A."/>
            <person name="Winkler A."/>
            <person name="Wibberg D."/>
            <person name="Schleenbecker U."/>
            <person name="Ruckert C."/>
            <person name="Wolfel R."/>
            <person name="Grass G."/>
        </authorList>
    </citation>
    <scope>NUCLEOTIDE SEQUENCE [LARGE SCALE GENOMIC DNA]</scope>
    <source>
        <strain evidence="2 3">7539</strain>
    </source>
</reference>
<comment type="caution">
    <text evidence="2">The sequence shown here is derived from an EMBL/GenBank/DDBJ whole genome shotgun (WGS) entry which is preliminary data.</text>
</comment>